<dbReference type="Proteomes" id="UP000718593">
    <property type="component" value="Unassembled WGS sequence"/>
</dbReference>
<name>A0A930BT07_9RHOO</name>
<organism evidence="1 2">
    <name type="scientific">Dechloromonas agitata</name>
    <dbReference type="NCBI Taxonomy" id="73030"/>
    <lineage>
        <taxon>Bacteria</taxon>
        <taxon>Pseudomonadati</taxon>
        <taxon>Pseudomonadota</taxon>
        <taxon>Betaproteobacteria</taxon>
        <taxon>Rhodocyclales</taxon>
        <taxon>Azonexaceae</taxon>
        <taxon>Dechloromonas</taxon>
    </lineage>
</organism>
<evidence type="ECO:0000313" key="1">
    <source>
        <dbReference type="EMBL" id="MBF1165320.1"/>
    </source>
</evidence>
<gene>
    <name evidence="1" type="ORF">HXL68_09780</name>
</gene>
<dbReference type="AlphaFoldDB" id="A0A930BT07"/>
<comment type="caution">
    <text evidence="1">The sequence shown here is derived from an EMBL/GenBank/DDBJ whole genome shotgun (WGS) entry which is preliminary data.</text>
</comment>
<proteinExistence type="predicted"/>
<reference evidence="1" key="1">
    <citation type="submission" date="2020-04" db="EMBL/GenBank/DDBJ databases">
        <title>Deep metagenomics examines the oral microbiome during advanced dental caries in children, revealing novel taxa and co-occurrences with host molecules.</title>
        <authorList>
            <person name="Baker J.L."/>
            <person name="Morton J.T."/>
            <person name="Dinis M."/>
            <person name="Alvarez R."/>
            <person name="Tran N.C."/>
            <person name="Knight R."/>
            <person name="Edlund A."/>
        </authorList>
    </citation>
    <scope>NUCLEOTIDE SEQUENCE</scope>
    <source>
        <strain evidence="1">JCVI_32_bin.24</strain>
    </source>
</reference>
<feature type="non-terminal residue" evidence="1">
    <location>
        <position position="1"/>
    </location>
</feature>
<protein>
    <submittedName>
        <fullName evidence="1">Uncharacterized protein</fullName>
    </submittedName>
</protein>
<sequence length="55" mass="6243">LKRRASQLQYEQGFGSYQILEYSEGIDSQTIGARRVAEGVVRLVRPQQADSFLLN</sequence>
<evidence type="ECO:0000313" key="2">
    <source>
        <dbReference type="Proteomes" id="UP000718593"/>
    </source>
</evidence>
<accession>A0A930BT07</accession>
<dbReference type="EMBL" id="JABZMI010000185">
    <property type="protein sequence ID" value="MBF1165320.1"/>
    <property type="molecule type" value="Genomic_DNA"/>
</dbReference>